<name>A0ABR0J2K5_9EURO</name>
<evidence type="ECO:0000256" key="7">
    <source>
        <dbReference type="ARBA" id="ARBA00022563"/>
    </source>
</evidence>
<feature type="compositionally biased region" description="Polar residues" evidence="18">
    <location>
        <begin position="33"/>
        <end position="42"/>
    </location>
</feature>
<evidence type="ECO:0000256" key="1">
    <source>
        <dbReference type="ARBA" id="ARBA00004273"/>
    </source>
</evidence>
<keyword evidence="8 17" id="KW-0436">Ligase</keyword>
<dbReference type="InterPro" id="IPR023600">
    <property type="entry name" value="Folylpolyglutamate_synth_euk"/>
</dbReference>
<evidence type="ECO:0000256" key="16">
    <source>
        <dbReference type="ARBA" id="ARBA00047493"/>
    </source>
</evidence>
<dbReference type="PANTHER" id="PTHR11136">
    <property type="entry name" value="FOLYLPOLYGLUTAMATE SYNTHASE-RELATED"/>
    <property type="match status" value="1"/>
</dbReference>
<keyword evidence="7 17" id="KW-0554">One-carbon metabolism</keyword>
<evidence type="ECO:0000256" key="8">
    <source>
        <dbReference type="ARBA" id="ARBA00022598"/>
    </source>
</evidence>
<evidence type="ECO:0000256" key="3">
    <source>
        <dbReference type="ARBA" id="ARBA00004496"/>
    </source>
</evidence>
<comment type="caution">
    <text evidence="19">The sequence shown here is derived from an EMBL/GenBank/DDBJ whole genome shotgun (WGS) entry which is preliminary data.</text>
</comment>
<keyword evidence="13" id="KW-0460">Magnesium</keyword>
<evidence type="ECO:0000256" key="18">
    <source>
        <dbReference type="SAM" id="MobiDB-lite"/>
    </source>
</evidence>
<dbReference type="EC" id="6.3.2.17" evidence="17"/>
<dbReference type="Gene3D" id="3.90.190.20">
    <property type="entry name" value="Mur ligase, C-terminal domain"/>
    <property type="match status" value="1"/>
</dbReference>
<keyword evidence="15" id="KW-0472">Membrane</keyword>
<dbReference type="Proteomes" id="UP001345691">
    <property type="component" value="Unassembled WGS sequence"/>
</dbReference>
<sequence length="515" mass="57517">MDKATRLCSKRTYENALKLLETRRRKARPKSSHVGNGISSPQVAIKPSAKSGSPLRGTPSLTGMKDWLQKIGYTDRDIAALNIVHVAGTKGKGSTCAFVRSLLQQYGRRTGFPKKIGLYTSPDLTCIRERIQINGTPISEDLFTKYFYDIWDRLFERHAEDENTQQPRYLQFLLLLAIHTFCQEGTQAAIIETHHGGEYDATNVVSAPVVTGITSIGLDHLAQLGPTIQDVAWHKAGIFKNGSLAFSSPQDPEVEAVLRSRAEEKGVQLEIVDVDHSLAADANVLRAPVQRINCSLAIALVNGFLSRKSPTEEKGLQWEDIERGIEHFSWPGRFEIIKTPKCAWYLDGAHNELSIGQAVQWFAEMTRGSSARVSSCMVIFSHISEERDGPSLLRALARALSENDIRCPEMVFTTYQERRDGEVRLDKTLKPPEDESLRALPKQYSDMWRTLQLEARTRYESSIEEALEYADRVGSERDGGLQVLVTGSLHLVGGALYLLRRRTTDDSRIGCGTQS</sequence>
<dbReference type="SUPFAM" id="SSF53244">
    <property type="entry name" value="MurD-like peptide ligases, peptide-binding domain"/>
    <property type="match status" value="1"/>
</dbReference>
<evidence type="ECO:0000256" key="11">
    <source>
        <dbReference type="ARBA" id="ARBA00022792"/>
    </source>
</evidence>
<keyword evidence="12" id="KW-0067">ATP-binding</keyword>
<dbReference type="SUPFAM" id="SSF53623">
    <property type="entry name" value="MurD-like peptide ligases, catalytic domain"/>
    <property type="match status" value="1"/>
</dbReference>
<dbReference type="Gene3D" id="3.40.1190.10">
    <property type="entry name" value="Mur-like, catalytic domain"/>
    <property type="match status" value="1"/>
</dbReference>
<evidence type="ECO:0000313" key="20">
    <source>
        <dbReference type="Proteomes" id="UP001345691"/>
    </source>
</evidence>
<organism evidence="19 20">
    <name type="scientific">Exophiala sideris</name>
    <dbReference type="NCBI Taxonomy" id="1016849"/>
    <lineage>
        <taxon>Eukaryota</taxon>
        <taxon>Fungi</taxon>
        <taxon>Dikarya</taxon>
        <taxon>Ascomycota</taxon>
        <taxon>Pezizomycotina</taxon>
        <taxon>Eurotiomycetes</taxon>
        <taxon>Chaetothyriomycetidae</taxon>
        <taxon>Chaetothyriales</taxon>
        <taxon>Herpotrichiellaceae</taxon>
        <taxon>Exophiala</taxon>
    </lineage>
</organism>
<evidence type="ECO:0000256" key="9">
    <source>
        <dbReference type="ARBA" id="ARBA00022723"/>
    </source>
</evidence>
<feature type="region of interest" description="Disordered" evidence="18">
    <location>
        <begin position="23"/>
        <end position="60"/>
    </location>
</feature>
<comment type="subcellular location">
    <subcellularLocation>
        <location evidence="3">Cytoplasm</location>
    </subcellularLocation>
    <subcellularLocation>
        <location evidence="1">Mitochondrion inner membrane</location>
    </subcellularLocation>
    <subcellularLocation>
        <location evidence="2">Mitochondrion matrix</location>
    </subcellularLocation>
</comment>
<keyword evidence="14" id="KW-0496">Mitochondrion</keyword>
<keyword evidence="10" id="KW-0547">Nucleotide-binding</keyword>
<dbReference type="InterPro" id="IPR018109">
    <property type="entry name" value="Folylpolyglutamate_synth_CS"/>
</dbReference>
<evidence type="ECO:0000256" key="5">
    <source>
        <dbReference type="ARBA" id="ARBA00008276"/>
    </source>
</evidence>
<dbReference type="NCBIfam" id="TIGR01499">
    <property type="entry name" value="folC"/>
    <property type="match status" value="1"/>
</dbReference>
<evidence type="ECO:0000313" key="19">
    <source>
        <dbReference type="EMBL" id="KAK5054747.1"/>
    </source>
</evidence>
<keyword evidence="9" id="KW-0479">Metal-binding</keyword>
<evidence type="ECO:0000256" key="13">
    <source>
        <dbReference type="ARBA" id="ARBA00022842"/>
    </source>
</evidence>
<dbReference type="EMBL" id="JAVRRF010000022">
    <property type="protein sequence ID" value="KAK5054747.1"/>
    <property type="molecule type" value="Genomic_DNA"/>
</dbReference>
<comment type="catalytic activity">
    <reaction evidence="16 17">
        <text>(6S)-5,6,7,8-tetrahydrofolyl-(gamma-L-Glu)(n) + L-glutamate + ATP = (6S)-5,6,7,8-tetrahydrofolyl-(gamma-L-Glu)(n+1) + ADP + phosphate + H(+)</text>
        <dbReference type="Rhea" id="RHEA:10580"/>
        <dbReference type="Rhea" id="RHEA-COMP:14738"/>
        <dbReference type="Rhea" id="RHEA-COMP:14740"/>
        <dbReference type="ChEBI" id="CHEBI:15378"/>
        <dbReference type="ChEBI" id="CHEBI:29985"/>
        <dbReference type="ChEBI" id="CHEBI:30616"/>
        <dbReference type="ChEBI" id="CHEBI:43474"/>
        <dbReference type="ChEBI" id="CHEBI:141005"/>
        <dbReference type="ChEBI" id="CHEBI:456216"/>
        <dbReference type="EC" id="6.3.2.17"/>
    </reaction>
</comment>
<accession>A0ABR0J2K5</accession>
<reference evidence="19 20" key="1">
    <citation type="submission" date="2023-08" db="EMBL/GenBank/DDBJ databases">
        <title>Black Yeasts Isolated from many extreme environments.</title>
        <authorList>
            <person name="Coleine C."/>
            <person name="Stajich J.E."/>
            <person name="Selbmann L."/>
        </authorList>
    </citation>
    <scope>NUCLEOTIDE SEQUENCE [LARGE SCALE GENOMIC DNA]</scope>
    <source>
        <strain evidence="19 20">CCFEE 6328</strain>
    </source>
</reference>
<comment type="function">
    <text evidence="17">Catalyzes conversion of folates to polyglutamate derivatives allowing concentration of folate compounds in the cell and the intracellular retention of these cofactors, which are important substrates for most of the folate-dependent enzymes that are involved in one-carbon transfer reactions involved in purine, pyrimidine and amino acid synthesis.</text>
</comment>
<dbReference type="PROSITE" id="PS01011">
    <property type="entry name" value="FOLYLPOLYGLU_SYNT_1"/>
    <property type="match status" value="1"/>
</dbReference>
<comment type="cofactor">
    <cofactor evidence="17">
        <name>a monovalent cation</name>
        <dbReference type="ChEBI" id="CHEBI:60242"/>
    </cofactor>
    <text evidence="17">A monovalent cation.</text>
</comment>
<proteinExistence type="inferred from homology"/>
<evidence type="ECO:0000256" key="4">
    <source>
        <dbReference type="ARBA" id="ARBA00005150"/>
    </source>
</evidence>
<evidence type="ECO:0000256" key="10">
    <source>
        <dbReference type="ARBA" id="ARBA00022741"/>
    </source>
</evidence>
<evidence type="ECO:0000256" key="15">
    <source>
        <dbReference type="ARBA" id="ARBA00023136"/>
    </source>
</evidence>
<keyword evidence="20" id="KW-1185">Reference proteome</keyword>
<evidence type="ECO:0000256" key="14">
    <source>
        <dbReference type="ARBA" id="ARBA00023128"/>
    </source>
</evidence>
<dbReference type="InterPro" id="IPR036565">
    <property type="entry name" value="Mur-like_cat_sf"/>
</dbReference>
<evidence type="ECO:0000256" key="2">
    <source>
        <dbReference type="ARBA" id="ARBA00004305"/>
    </source>
</evidence>
<gene>
    <name evidence="19" type="ORF">LTR69_008654</name>
</gene>
<evidence type="ECO:0000256" key="17">
    <source>
        <dbReference type="PIRNR" id="PIRNR038895"/>
    </source>
</evidence>
<comment type="pathway">
    <text evidence="4 17">Cofactor biosynthesis; tetrahydrofolylpolyglutamate biosynthesis.</text>
</comment>
<comment type="similarity">
    <text evidence="5 17">Belongs to the folylpolyglutamate synthase family.</text>
</comment>
<dbReference type="PANTHER" id="PTHR11136:SF5">
    <property type="entry name" value="FOLYLPOLYGLUTAMATE SYNTHASE, MITOCHONDRIAL"/>
    <property type="match status" value="1"/>
</dbReference>
<dbReference type="InterPro" id="IPR001645">
    <property type="entry name" value="Folylpolyglutamate_synth"/>
</dbReference>
<keyword evidence="11" id="KW-0999">Mitochondrion inner membrane</keyword>
<keyword evidence="6" id="KW-0963">Cytoplasm</keyword>
<evidence type="ECO:0000256" key="6">
    <source>
        <dbReference type="ARBA" id="ARBA00022490"/>
    </source>
</evidence>
<dbReference type="InterPro" id="IPR036615">
    <property type="entry name" value="Mur_ligase_C_dom_sf"/>
</dbReference>
<protein>
    <recommendedName>
        <fullName evidence="17">Folylpolyglutamate synthase</fullName>
        <ecNumber evidence="17">6.3.2.17</ecNumber>
    </recommendedName>
    <alternativeName>
        <fullName evidence="17">Folylpoly-gamma-glutamate synthetase</fullName>
    </alternativeName>
    <alternativeName>
        <fullName evidence="17">Tetrahydrofolylpolyglutamate synthase</fullName>
    </alternativeName>
</protein>
<dbReference type="PIRSF" id="PIRSF038895">
    <property type="entry name" value="FPGS"/>
    <property type="match status" value="1"/>
</dbReference>
<evidence type="ECO:0000256" key="12">
    <source>
        <dbReference type="ARBA" id="ARBA00022840"/>
    </source>
</evidence>